<gene>
    <name evidence="1" type="ORF">Syn7803C90_182</name>
    <name evidence="2" type="ORF">Syn7803US52_173</name>
</gene>
<sequence length="44" mass="5027">MAKRTYTTKSGDVFEWEETPETTAALKALHRQVAETKQKLDSTK</sequence>
<evidence type="ECO:0000313" key="4">
    <source>
        <dbReference type="Proteomes" id="UP000185320"/>
    </source>
</evidence>
<evidence type="ECO:0000313" key="3">
    <source>
        <dbReference type="Proteomes" id="UP000185289"/>
    </source>
</evidence>
<evidence type="ECO:0000313" key="1">
    <source>
        <dbReference type="EMBL" id="AIX21793.1"/>
    </source>
</evidence>
<dbReference type="OrthoDB" id="26555at10239"/>
<dbReference type="Proteomes" id="UP000185320">
    <property type="component" value="Segment"/>
</dbReference>
<dbReference type="Proteomes" id="UP000185289">
    <property type="component" value="Segment"/>
</dbReference>
<dbReference type="EMBL" id="KJ019107">
    <property type="protein sequence ID" value="AIX33445.1"/>
    <property type="molecule type" value="Genomic_DNA"/>
</dbReference>
<name>A0A0E3FSB6_9CAUD</name>
<organism evidence="2 3">
    <name type="scientific">Synechococcus phage ACG-2014f</name>
    <dbReference type="NCBI Taxonomy" id="1493511"/>
    <lineage>
        <taxon>Viruses</taxon>
        <taxon>Duplodnaviria</taxon>
        <taxon>Heunggongvirae</taxon>
        <taxon>Uroviricota</taxon>
        <taxon>Caudoviricetes</taxon>
        <taxon>Pantevenvirales</taxon>
        <taxon>Kyanoviridae</taxon>
        <taxon>Atlauavirus</taxon>
        <taxon>Atlauavirus tusconc8</taxon>
    </lineage>
</organism>
<evidence type="ECO:0000313" key="2">
    <source>
        <dbReference type="EMBL" id="AIX33445.1"/>
    </source>
</evidence>
<dbReference type="GeneID" id="24172032"/>
<dbReference type="RefSeq" id="YP_009134393.1">
    <property type="nucleotide sequence ID" value="NC_026927.1"/>
</dbReference>
<dbReference type="EMBL" id="KJ019059">
    <property type="protein sequence ID" value="AIX21793.1"/>
    <property type="molecule type" value="Genomic_DNA"/>
</dbReference>
<keyword evidence="4" id="KW-1185">Reference proteome</keyword>
<accession>A0A0E3FSB6</accession>
<reference evidence="3 4" key="1">
    <citation type="submission" date="2013-12" db="EMBL/GenBank/DDBJ databases">
        <title>Ecological redundancy of diverse viral populations within a natural community.</title>
        <authorList>
            <person name="Gregory A.C."/>
            <person name="LaButti K."/>
            <person name="Copeland A."/>
            <person name="Woyke T."/>
            <person name="Sullivan M.B."/>
        </authorList>
    </citation>
    <scope>NUCLEOTIDE SEQUENCE [LARGE SCALE GENOMIC DNA]</scope>
    <source>
        <strain evidence="1">Syn7803C90</strain>
        <strain evidence="2">Syn7803US52</strain>
    </source>
</reference>
<dbReference type="KEGG" id="vg:24172032"/>
<proteinExistence type="predicted"/>
<protein>
    <submittedName>
        <fullName evidence="2">Uncharacterized protein</fullName>
    </submittedName>
</protein>